<reference evidence="2" key="1">
    <citation type="submission" date="2016-11" db="EMBL/GenBank/DDBJ databases">
        <authorList>
            <person name="Varghese N."/>
            <person name="Submissions S."/>
        </authorList>
    </citation>
    <scope>NUCLEOTIDE SEQUENCE [LARGE SCALE GENOMIC DNA]</scope>
    <source>
        <strain evidence="2">CGMCC 1.2749</strain>
    </source>
</reference>
<dbReference type="STRING" id="178356.SAMN05216269_11019"/>
<organism evidence="1 2">
    <name type="scientific">Flavobacterium xinjiangense</name>
    <dbReference type="NCBI Taxonomy" id="178356"/>
    <lineage>
        <taxon>Bacteria</taxon>
        <taxon>Pseudomonadati</taxon>
        <taxon>Bacteroidota</taxon>
        <taxon>Flavobacteriia</taxon>
        <taxon>Flavobacteriales</taxon>
        <taxon>Flavobacteriaceae</taxon>
        <taxon>Flavobacterium</taxon>
    </lineage>
</organism>
<accession>A0A1M7N5C6</accession>
<evidence type="ECO:0000313" key="2">
    <source>
        <dbReference type="Proteomes" id="UP000184092"/>
    </source>
</evidence>
<dbReference type="EMBL" id="FRCL01000010">
    <property type="protein sequence ID" value="SHM98771.1"/>
    <property type="molecule type" value="Genomic_DNA"/>
</dbReference>
<gene>
    <name evidence="1" type="ORF">SAMN05216269_11019</name>
</gene>
<evidence type="ECO:0000313" key="1">
    <source>
        <dbReference type="EMBL" id="SHM98771.1"/>
    </source>
</evidence>
<dbReference type="RefSeq" id="WP_167365586.1">
    <property type="nucleotide sequence ID" value="NZ_FRCL01000010.1"/>
</dbReference>
<protein>
    <submittedName>
        <fullName evidence="1">Uncharacterized protein</fullName>
    </submittedName>
</protein>
<dbReference type="AlphaFoldDB" id="A0A1M7N5C6"/>
<sequence length="53" mass="6296">MNSRGEIKKKNAKDLVLEYKDLVVEINQYLDEYIPPRTKDEFIKSIVGRNKKK</sequence>
<keyword evidence="2" id="KW-1185">Reference proteome</keyword>
<dbReference type="Proteomes" id="UP000184092">
    <property type="component" value="Unassembled WGS sequence"/>
</dbReference>
<name>A0A1M7N5C6_9FLAO</name>
<proteinExistence type="predicted"/>